<gene>
    <name evidence="1" type="ORF">NTA49_14065</name>
</gene>
<dbReference type="EMBL" id="JANKJG010000011">
    <property type="protein sequence ID" value="MCR8827662.1"/>
    <property type="molecule type" value="Genomic_DNA"/>
</dbReference>
<evidence type="ECO:0000313" key="2">
    <source>
        <dbReference type="Proteomes" id="UP001165396"/>
    </source>
</evidence>
<organism evidence="1 2">
    <name type="scientific">Pseudosulfitobacter koreensis</name>
    <dbReference type="NCBI Taxonomy" id="2968472"/>
    <lineage>
        <taxon>Bacteria</taxon>
        <taxon>Pseudomonadati</taxon>
        <taxon>Pseudomonadota</taxon>
        <taxon>Alphaproteobacteria</taxon>
        <taxon>Rhodobacterales</taxon>
        <taxon>Roseobacteraceae</taxon>
        <taxon>Pseudosulfitobacter</taxon>
    </lineage>
</organism>
<name>A0ABT1Z3E2_9RHOB</name>
<sequence length="47" mass="4734">MSTGAKIALAVLAILAIIAGVYLIDLDQIEDVGDHTIDASPATDPAA</sequence>
<dbReference type="RefSeq" id="WP_258295433.1">
    <property type="nucleotide sequence ID" value="NZ_JANKJG010000011.1"/>
</dbReference>
<protein>
    <submittedName>
        <fullName evidence="1">Uncharacterized protein</fullName>
    </submittedName>
</protein>
<accession>A0ABT1Z3E2</accession>
<dbReference type="Proteomes" id="UP001165396">
    <property type="component" value="Unassembled WGS sequence"/>
</dbReference>
<comment type="caution">
    <text evidence="1">The sequence shown here is derived from an EMBL/GenBank/DDBJ whole genome shotgun (WGS) entry which is preliminary data.</text>
</comment>
<evidence type="ECO:0000313" key="1">
    <source>
        <dbReference type="EMBL" id="MCR8827662.1"/>
    </source>
</evidence>
<keyword evidence="2" id="KW-1185">Reference proteome</keyword>
<proteinExistence type="predicted"/>
<reference evidence="1" key="1">
    <citation type="submission" date="2022-07" db="EMBL/GenBank/DDBJ databases">
        <title>Pseudosulfitobacter sp. strain AP-MA-4, whole genome sequence.</title>
        <authorList>
            <person name="Jiang Y."/>
        </authorList>
    </citation>
    <scope>NUCLEOTIDE SEQUENCE</scope>
    <source>
        <strain evidence="1">AP-MA-4</strain>
    </source>
</reference>